<dbReference type="AlphaFoldDB" id="A0A1K0IF73"/>
<dbReference type="EMBL" id="FMSH01000173">
    <property type="protein sequence ID" value="SCU75854.1"/>
    <property type="molecule type" value="Genomic_DNA"/>
</dbReference>
<organism evidence="1">
    <name type="scientific">Cupriavidus necator</name>
    <name type="common">Alcaligenes eutrophus</name>
    <name type="synonym">Ralstonia eutropha</name>
    <dbReference type="NCBI Taxonomy" id="106590"/>
    <lineage>
        <taxon>Bacteria</taxon>
        <taxon>Pseudomonadati</taxon>
        <taxon>Pseudomonadota</taxon>
        <taxon>Betaproteobacteria</taxon>
        <taxon>Burkholderiales</taxon>
        <taxon>Burkholderiaceae</taxon>
        <taxon>Cupriavidus</taxon>
    </lineage>
</organism>
<proteinExistence type="predicted"/>
<accession>A0A1K0IF73</accession>
<reference evidence="1" key="1">
    <citation type="submission" date="2016-09" db="EMBL/GenBank/DDBJ databases">
        <authorList>
            <person name="Capua I."/>
            <person name="De Benedictis P."/>
            <person name="Joannis T."/>
            <person name="Lombin L.H."/>
            <person name="Cattoli G."/>
        </authorList>
    </citation>
    <scope>NUCLEOTIDE SEQUENCE</scope>
    <source>
        <strain evidence="1">B9</strain>
    </source>
</reference>
<protein>
    <submittedName>
        <fullName evidence="1">Uncharacterized protein</fullName>
    </submittedName>
</protein>
<gene>
    <name evidence="1" type="ORF">CNECB9_2540087</name>
</gene>
<sequence length="95" mass="11002">MFFHDEWHVWQKTIIQVPILGLFCKGSPRQAIEVIQFHVGSQIRTVSDKDDLNLLAIGPLPRGLIHEEAHQPQLTLRMQVSLRFLKAGYCRLDVR</sequence>
<name>A0A1K0IF73_CUPNE</name>
<evidence type="ECO:0000313" key="1">
    <source>
        <dbReference type="EMBL" id="SCU75854.1"/>
    </source>
</evidence>